<organism evidence="2">
    <name type="scientific">Lygus hesperus</name>
    <name type="common">Western plant bug</name>
    <dbReference type="NCBI Taxonomy" id="30085"/>
    <lineage>
        <taxon>Eukaryota</taxon>
        <taxon>Metazoa</taxon>
        <taxon>Ecdysozoa</taxon>
        <taxon>Arthropoda</taxon>
        <taxon>Hexapoda</taxon>
        <taxon>Insecta</taxon>
        <taxon>Pterygota</taxon>
        <taxon>Neoptera</taxon>
        <taxon>Paraneoptera</taxon>
        <taxon>Hemiptera</taxon>
        <taxon>Heteroptera</taxon>
        <taxon>Panheteroptera</taxon>
        <taxon>Cimicomorpha</taxon>
        <taxon>Miridae</taxon>
        <taxon>Mirini</taxon>
        <taxon>Lygus</taxon>
    </lineage>
</organism>
<keyword evidence="1" id="KW-0472">Membrane</keyword>
<keyword evidence="1" id="KW-1133">Transmembrane helix</keyword>
<feature type="non-terminal residue" evidence="2">
    <location>
        <position position="1"/>
    </location>
</feature>
<evidence type="ECO:0000256" key="1">
    <source>
        <dbReference type="SAM" id="Phobius"/>
    </source>
</evidence>
<dbReference type="EMBL" id="GBHO01020421">
    <property type="protein sequence ID" value="JAG23183.1"/>
    <property type="molecule type" value="Transcribed_RNA"/>
</dbReference>
<proteinExistence type="predicted"/>
<name>A0A0A9XWD8_LYGHE</name>
<dbReference type="AlphaFoldDB" id="A0A0A9XWD8"/>
<gene>
    <name evidence="2" type="ORF">CM83_443</name>
</gene>
<reference evidence="2" key="1">
    <citation type="journal article" date="2014" name="PLoS ONE">
        <title>Transcriptome-Based Identification of ABC Transporters in the Western Tarnished Plant Bug Lygus hesperus.</title>
        <authorList>
            <person name="Hull J.J."/>
            <person name="Chaney K."/>
            <person name="Geib S.M."/>
            <person name="Fabrick J.A."/>
            <person name="Brent C.S."/>
            <person name="Walsh D."/>
            <person name="Lavine L.C."/>
        </authorList>
    </citation>
    <scope>NUCLEOTIDE SEQUENCE</scope>
</reference>
<evidence type="ECO:0000313" key="2">
    <source>
        <dbReference type="EMBL" id="JAG23183.1"/>
    </source>
</evidence>
<sequence length="101" mass="11330">ESEHLLWRNSDLVGASAVAVIMETTQILDLYASVYHVNVLLLWCYLACILQSWRILDTVLDTIQRCWIHGSANTLPPSGMYHHLLLLVEHSVHAVPLNAVG</sequence>
<feature type="non-terminal residue" evidence="2">
    <location>
        <position position="101"/>
    </location>
</feature>
<keyword evidence="1" id="KW-0812">Transmembrane</keyword>
<protein>
    <submittedName>
        <fullName evidence="2">Uncharacterized protein</fullName>
    </submittedName>
</protein>
<reference evidence="2" key="2">
    <citation type="submission" date="2014-07" db="EMBL/GenBank/DDBJ databases">
        <authorList>
            <person name="Hull J."/>
        </authorList>
    </citation>
    <scope>NUCLEOTIDE SEQUENCE</scope>
</reference>
<accession>A0A0A9XWD8</accession>
<feature type="transmembrane region" description="Helical" evidence="1">
    <location>
        <begin position="30"/>
        <end position="50"/>
    </location>
</feature>